<evidence type="ECO:0000313" key="2">
    <source>
        <dbReference type="EMBL" id="MPC67858.1"/>
    </source>
</evidence>
<evidence type="ECO:0000313" key="3">
    <source>
        <dbReference type="Proteomes" id="UP000324222"/>
    </source>
</evidence>
<reference evidence="2 3" key="1">
    <citation type="submission" date="2019-05" db="EMBL/GenBank/DDBJ databases">
        <title>Another draft genome of Portunus trituberculatus and its Hox gene families provides insights of decapod evolution.</title>
        <authorList>
            <person name="Jeong J.-H."/>
            <person name="Song I."/>
            <person name="Kim S."/>
            <person name="Choi T."/>
            <person name="Kim D."/>
            <person name="Ryu S."/>
            <person name="Kim W."/>
        </authorList>
    </citation>
    <scope>NUCLEOTIDE SEQUENCE [LARGE SCALE GENOMIC DNA]</scope>
    <source>
        <tissue evidence="2">Muscle</tissue>
    </source>
</reference>
<gene>
    <name evidence="2" type="ORF">E2C01_062044</name>
</gene>
<name>A0A5B7HG05_PORTR</name>
<feature type="compositionally biased region" description="Basic and acidic residues" evidence="1">
    <location>
        <begin position="1"/>
        <end position="19"/>
    </location>
</feature>
<dbReference type="EMBL" id="VSRR010026869">
    <property type="protein sequence ID" value="MPC67858.1"/>
    <property type="molecule type" value="Genomic_DNA"/>
</dbReference>
<protein>
    <submittedName>
        <fullName evidence="2">Uncharacterized protein</fullName>
    </submittedName>
</protein>
<comment type="caution">
    <text evidence="2">The sequence shown here is derived from an EMBL/GenBank/DDBJ whole genome shotgun (WGS) entry which is preliminary data.</text>
</comment>
<organism evidence="2 3">
    <name type="scientific">Portunus trituberculatus</name>
    <name type="common">Swimming crab</name>
    <name type="synonym">Neptunus trituberculatus</name>
    <dbReference type="NCBI Taxonomy" id="210409"/>
    <lineage>
        <taxon>Eukaryota</taxon>
        <taxon>Metazoa</taxon>
        <taxon>Ecdysozoa</taxon>
        <taxon>Arthropoda</taxon>
        <taxon>Crustacea</taxon>
        <taxon>Multicrustacea</taxon>
        <taxon>Malacostraca</taxon>
        <taxon>Eumalacostraca</taxon>
        <taxon>Eucarida</taxon>
        <taxon>Decapoda</taxon>
        <taxon>Pleocyemata</taxon>
        <taxon>Brachyura</taxon>
        <taxon>Eubrachyura</taxon>
        <taxon>Portunoidea</taxon>
        <taxon>Portunidae</taxon>
        <taxon>Portuninae</taxon>
        <taxon>Portunus</taxon>
    </lineage>
</organism>
<feature type="region of interest" description="Disordered" evidence="1">
    <location>
        <begin position="1"/>
        <end position="22"/>
    </location>
</feature>
<accession>A0A5B7HG05</accession>
<proteinExistence type="predicted"/>
<feature type="region of interest" description="Disordered" evidence="1">
    <location>
        <begin position="51"/>
        <end position="78"/>
    </location>
</feature>
<evidence type="ECO:0000256" key="1">
    <source>
        <dbReference type="SAM" id="MobiDB-lite"/>
    </source>
</evidence>
<sequence>MTGELRGEKRRKEETKRDGGGGMFSLLCALDPHILDMQLIFPSCQLCVPGSQTRPPGASRHELQRPPISESGYHFTLT</sequence>
<dbReference type="Proteomes" id="UP000324222">
    <property type="component" value="Unassembled WGS sequence"/>
</dbReference>
<dbReference type="AlphaFoldDB" id="A0A5B7HG05"/>
<keyword evidence="3" id="KW-1185">Reference proteome</keyword>